<evidence type="ECO:0000256" key="2">
    <source>
        <dbReference type="ARBA" id="ARBA00022723"/>
    </source>
</evidence>
<dbReference type="RefSeq" id="WP_173767214.1">
    <property type="nucleotide sequence ID" value="NZ_CP048836.1"/>
</dbReference>
<evidence type="ECO:0000313" key="7">
    <source>
        <dbReference type="Proteomes" id="UP000501991"/>
    </source>
</evidence>
<gene>
    <name evidence="6" type="ORF">G3580_16120</name>
</gene>
<dbReference type="InterPro" id="IPR030907">
    <property type="entry name" value="Ferrit_encaps"/>
</dbReference>
<keyword evidence="1" id="KW-0409">Iron storage</keyword>
<sequence>MANEGYHEPIGELSDETRDMHRAITSLMEELEAVDWYNQRVDACKDEELKHILAHNRDEEKEHAAMVLEWIRRRDPKFDHELKDWLFTDKSLSHGDGH</sequence>
<dbReference type="NCBIfam" id="TIGR04535">
    <property type="entry name" value="ferrit_encaps"/>
    <property type="match status" value="1"/>
</dbReference>
<dbReference type="InterPro" id="IPR054581">
    <property type="entry name" value="EncFtn-like"/>
</dbReference>
<evidence type="ECO:0000313" key="6">
    <source>
        <dbReference type="EMBL" id="QID19009.1"/>
    </source>
</evidence>
<protein>
    <submittedName>
        <fullName evidence="6">Ferritin</fullName>
    </submittedName>
</protein>
<dbReference type="Gene3D" id="6.10.140.1960">
    <property type="match status" value="1"/>
</dbReference>
<name>A0A6C1B7T6_9RHOO</name>
<evidence type="ECO:0000256" key="5">
    <source>
        <dbReference type="ARBA" id="ARBA00033787"/>
    </source>
</evidence>
<keyword evidence="3" id="KW-0408">Iron</keyword>
<comment type="subcellular location">
    <subcellularLocation>
        <location evidence="4">Encapsulin nanocompartment</location>
    </subcellularLocation>
</comment>
<dbReference type="InterPro" id="IPR009078">
    <property type="entry name" value="Ferritin-like_SF"/>
</dbReference>
<dbReference type="SUPFAM" id="SSF47240">
    <property type="entry name" value="Ferritin-like"/>
    <property type="match status" value="1"/>
</dbReference>
<dbReference type="Pfam" id="PF22277">
    <property type="entry name" value="EncFtn-like"/>
    <property type="match status" value="1"/>
</dbReference>
<evidence type="ECO:0000256" key="1">
    <source>
        <dbReference type="ARBA" id="ARBA00022434"/>
    </source>
</evidence>
<evidence type="ECO:0000256" key="4">
    <source>
        <dbReference type="ARBA" id="ARBA00033738"/>
    </source>
</evidence>
<dbReference type="GO" id="GO:0140737">
    <property type="term" value="C:encapsulin nanocompartment"/>
    <property type="evidence" value="ECO:0007669"/>
    <property type="project" value="UniProtKB-SubCell"/>
</dbReference>
<keyword evidence="2" id="KW-0479">Metal-binding</keyword>
<dbReference type="Proteomes" id="UP000501991">
    <property type="component" value="Chromosome"/>
</dbReference>
<dbReference type="GO" id="GO:0004322">
    <property type="term" value="F:ferroxidase activity"/>
    <property type="evidence" value="ECO:0007669"/>
    <property type="project" value="InterPro"/>
</dbReference>
<dbReference type="GO" id="GO:0006879">
    <property type="term" value="P:intracellular iron ion homeostasis"/>
    <property type="evidence" value="ECO:0007669"/>
    <property type="project" value="UniProtKB-KW"/>
</dbReference>
<accession>A0A6C1B7T6</accession>
<dbReference type="GO" id="GO:0046872">
    <property type="term" value="F:metal ion binding"/>
    <property type="evidence" value="ECO:0007669"/>
    <property type="project" value="UniProtKB-KW"/>
</dbReference>
<reference evidence="6 7" key="1">
    <citation type="submission" date="2020-02" db="EMBL/GenBank/DDBJ databases">
        <title>Nitrogenibacter mangrovi gen. nov., sp. nov. isolated from mangrove sediment, a denitrifying betaproteobacterium.</title>
        <authorList>
            <person name="Liao H."/>
            <person name="Tian Y."/>
        </authorList>
    </citation>
    <scope>NUCLEOTIDE SEQUENCE [LARGE SCALE GENOMIC DNA]</scope>
    <source>
        <strain evidence="6 7">M9-3-2</strain>
    </source>
</reference>
<dbReference type="AlphaFoldDB" id="A0A6C1B7T6"/>
<dbReference type="KEGG" id="azq:G3580_16120"/>
<keyword evidence="5" id="KW-1284">Encapsulin nanocompartment</keyword>
<evidence type="ECO:0000256" key="3">
    <source>
        <dbReference type="ARBA" id="ARBA00023004"/>
    </source>
</evidence>
<dbReference type="EMBL" id="CP048836">
    <property type="protein sequence ID" value="QID19009.1"/>
    <property type="molecule type" value="Genomic_DNA"/>
</dbReference>
<proteinExistence type="predicted"/>
<keyword evidence="7" id="KW-1185">Reference proteome</keyword>
<organism evidence="6 7">
    <name type="scientific">Nitrogeniibacter mangrovi</name>
    <dbReference type="NCBI Taxonomy" id="2016596"/>
    <lineage>
        <taxon>Bacteria</taxon>
        <taxon>Pseudomonadati</taxon>
        <taxon>Pseudomonadota</taxon>
        <taxon>Betaproteobacteria</taxon>
        <taxon>Rhodocyclales</taxon>
        <taxon>Zoogloeaceae</taxon>
        <taxon>Nitrogeniibacter</taxon>
    </lineage>
</organism>